<evidence type="ECO:0000313" key="3">
    <source>
        <dbReference type="Proteomes" id="UP000886520"/>
    </source>
</evidence>
<accession>A0A9D4ZEQ0</accession>
<gene>
    <name evidence="2" type="ORF">GOP47_0014928</name>
</gene>
<evidence type="ECO:0000259" key="1">
    <source>
        <dbReference type="Pfam" id="PF01764"/>
    </source>
</evidence>
<dbReference type="InterPro" id="IPR051218">
    <property type="entry name" value="Sec_MonoDiacylglyc_Lipase"/>
</dbReference>
<keyword evidence="3" id="KW-1185">Reference proteome</keyword>
<organism evidence="2 3">
    <name type="scientific">Adiantum capillus-veneris</name>
    <name type="common">Maidenhair fern</name>
    <dbReference type="NCBI Taxonomy" id="13818"/>
    <lineage>
        <taxon>Eukaryota</taxon>
        <taxon>Viridiplantae</taxon>
        <taxon>Streptophyta</taxon>
        <taxon>Embryophyta</taxon>
        <taxon>Tracheophyta</taxon>
        <taxon>Polypodiopsida</taxon>
        <taxon>Polypodiidae</taxon>
        <taxon>Polypodiales</taxon>
        <taxon>Pteridineae</taxon>
        <taxon>Pteridaceae</taxon>
        <taxon>Vittarioideae</taxon>
        <taxon>Adiantum</taxon>
    </lineage>
</organism>
<dbReference type="CDD" id="cd00519">
    <property type="entry name" value="Lipase_3"/>
    <property type="match status" value="1"/>
</dbReference>
<dbReference type="AlphaFoldDB" id="A0A9D4ZEQ0"/>
<dbReference type="Gene3D" id="3.40.50.1820">
    <property type="entry name" value="alpha/beta hydrolase"/>
    <property type="match status" value="1"/>
</dbReference>
<dbReference type="Proteomes" id="UP000886520">
    <property type="component" value="Chromosome 14"/>
</dbReference>
<dbReference type="PANTHER" id="PTHR45856:SF21">
    <property type="entry name" value="FUNGAL LIPASE-LIKE DOMAIN-CONTAINING PROTEIN"/>
    <property type="match status" value="1"/>
</dbReference>
<dbReference type="OrthoDB" id="438440at2759"/>
<reference evidence="2" key="1">
    <citation type="submission" date="2021-01" db="EMBL/GenBank/DDBJ databases">
        <title>Adiantum capillus-veneris genome.</title>
        <authorList>
            <person name="Fang Y."/>
            <person name="Liao Q."/>
        </authorList>
    </citation>
    <scope>NUCLEOTIDE SEQUENCE</scope>
    <source>
        <strain evidence="2">H3</strain>
        <tissue evidence="2">Leaf</tissue>
    </source>
</reference>
<dbReference type="InterPro" id="IPR002921">
    <property type="entry name" value="Fungal_lipase-type"/>
</dbReference>
<dbReference type="GO" id="GO:0006629">
    <property type="term" value="P:lipid metabolic process"/>
    <property type="evidence" value="ECO:0007669"/>
    <property type="project" value="InterPro"/>
</dbReference>
<dbReference type="InterPro" id="IPR029058">
    <property type="entry name" value="AB_hydrolase_fold"/>
</dbReference>
<comment type="caution">
    <text evidence="2">The sequence shown here is derived from an EMBL/GenBank/DDBJ whole genome shotgun (WGS) entry which is preliminary data.</text>
</comment>
<dbReference type="EMBL" id="JABFUD020000014">
    <property type="protein sequence ID" value="KAI5070585.1"/>
    <property type="molecule type" value="Genomic_DNA"/>
</dbReference>
<proteinExistence type="predicted"/>
<sequence>MAYLDPIVKDDKQPMRLLDAIILSAAVYAKNPKQELLKISKDHDLPVSAQYEFLPDDELDNAGLSSCKQTLVVVRSVARGHYIVACRGTHDVGDALVDLKIVQRTLSLGDGAAHAGFLDRAKTVPLHYLKRLLIRNEKIVLTGHSLGGAVASLLTLRLLESTGKWCHDQIQCYTFGCPFFADYRLANYINSHYKQHFVHLVSGSDFVPKAMPVLYTLYSLWAGLHVGPLEDLLNCSRLLMLGLKVMKMNLKFTQKIYLLGIASEALRWLPSFSRFALHRVLALALSFRSGYGYAFAGCMMLLDPATSMFEMENREHWTLNTHLSFHFGGVSLDAVKKHRLLSYIEHVFAVQGAEVSTRALMEQQLSANATFTFSNMMTHTATFDLQEDVGEEFSPYVNEIFISENKIYHDCQDGKTIVRTTETEKLKGLRAFRSQVACVIFTKRLQEAVPKSSRMRKKTRGFMGCVKSFTRSISSISHAEAHLQNLTCKLQYQDTGYTGFRA</sequence>
<dbReference type="Pfam" id="PF01764">
    <property type="entry name" value="Lipase_3"/>
    <property type="match status" value="1"/>
</dbReference>
<evidence type="ECO:0000313" key="2">
    <source>
        <dbReference type="EMBL" id="KAI5070585.1"/>
    </source>
</evidence>
<name>A0A9D4ZEQ0_ADICA</name>
<feature type="domain" description="Fungal lipase-type" evidence="1">
    <location>
        <begin position="83"/>
        <end position="213"/>
    </location>
</feature>
<protein>
    <recommendedName>
        <fullName evidence="1">Fungal lipase-type domain-containing protein</fullName>
    </recommendedName>
</protein>
<dbReference type="PANTHER" id="PTHR45856">
    <property type="entry name" value="ALPHA/BETA-HYDROLASES SUPERFAMILY PROTEIN"/>
    <property type="match status" value="1"/>
</dbReference>
<dbReference type="SUPFAM" id="SSF53474">
    <property type="entry name" value="alpha/beta-Hydrolases"/>
    <property type="match status" value="1"/>
</dbReference>